<proteinExistence type="predicted"/>
<dbReference type="VEuPathDB" id="VectorBase:GPPI005474"/>
<keyword evidence="2" id="KW-1185">Reference proteome</keyword>
<organism evidence="1 2">
    <name type="scientific">Glossina palpalis gambiensis</name>
    <dbReference type="NCBI Taxonomy" id="67801"/>
    <lineage>
        <taxon>Eukaryota</taxon>
        <taxon>Metazoa</taxon>
        <taxon>Ecdysozoa</taxon>
        <taxon>Arthropoda</taxon>
        <taxon>Hexapoda</taxon>
        <taxon>Insecta</taxon>
        <taxon>Pterygota</taxon>
        <taxon>Neoptera</taxon>
        <taxon>Endopterygota</taxon>
        <taxon>Diptera</taxon>
        <taxon>Brachycera</taxon>
        <taxon>Muscomorpha</taxon>
        <taxon>Hippoboscoidea</taxon>
        <taxon>Glossinidae</taxon>
        <taxon>Glossina</taxon>
    </lineage>
</organism>
<evidence type="ECO:0000313" key="2">
    <source>
        <dbReference type="Proteomes" id="UP000092460"/>
    </source>
</evidence>
<accession>A0A1B0AR37</accession>
<reference evidence="2" key="1">
    <citation type="submission" date="2015-01" db="EMBL/GenBank/DDBJ databases">
        <authorList>
            <person name="Aksoy S."/>
            <person name="Warren W."/>
            <person name="Wilson R.K."/>
        </authorList>
    </citation>
    <scope>NUCLEOTIDE SEQUENCE [LARGE SCALE GENOMIC DNA]</scope>
    <source>
        <strain evidence="2">IAEA</strain>
    </source>
</reference>
<sequence length="72" mass="8414">YGLQCLVNRCIIQQQQYSQYVGFYANYPNFHNDELNCKFYYYINYAPGKVYMGQYGLLEANGGSRQSMPCTL</sequence>
<dbReference type="AlphaFoldDB" id="A0A1B0AR37"/>
<dbReference type="EMBL" id="JXJN01002228">
    <property type="status" value="NOT_ANNOTATED_CDS"/>
    <property type="molecule type" value="Genomic_DNA"/>
</dbReference>
<dbReference type="EnsemblMetazoa" id="GPPI005474-RA">
    <property type="protein sequence ID" value="GPPI005474-PA"/>
    <property type="gene ID" value="GPPI005474"/>
</dbReference>
<protein>
    <submittedName>
        <fullName evidence="1">Uncharacterized protein</fullName>
    </submittedName>
</protein>
<evidence type="ECO:0000313" key="1">
    <source>
        <dbReference type="EnsemblMetazoa" id="GPPI005474-PA"/>
    </source>
</evidence>
<name>A0A1B0AR37_9MUSC</name>
<dbReference type="Proteomes" id="UP000092460">
    <property type="component" value="Unassembled WGS sequence"/>
</dbReference>
<reference evidence="1" key="2">
    <citation type="submission" date="2020-05" db="UniProtKB">
        <authorList>
            <consortium name="EnsemblMetazoa"/>
        </authorList>
    </citation>
    <scope>IDENTIFICATION</scope>
    <source>
        <strain evidence="1">IAEA</strain>
    </source>
</reference>